<dbReference type="GO" id="GO:0008168">
    <property type="term" value="F:methyltransferase activity"/>
    <property type="evidence" value="ECO:0007669"/>
    <property type="project" value="UniProtKB-KW"/>
</dbReference>
<name>A0ABQ6VEF3_9CORY</name>
<dbReference type="InterPro" id="IPR029063">
    <property type="entry name" value="SAM-dependent_MTases_sf"/>
</dbReference>
<evidence type="ECO:0000256" key="1">
    <source>
        <dbReference type="SAM" id="MobiDB-lite"/>
    </source>
</evidence>
<reference evidence="2 3" key="1">
    <citation type="submission" date="2019-10" db="EMBL/GenBank/DDBJ databases">
        <title>Corynebacterium sp novel species isolated from the respiratory tract of Marmot.</title>
        <authorList>
            <person name="Zhang G."/>
        </authorList>
    </citation>
    <scope>NUCLEOTIDE SEQUENCE [LARGE SCALE GENOMIC DNA]</scope>
    <source>
        <strain evidence="2 3">336</strain>
    </source>
</reference>
<dbReference type="RefSeq" id="WP_151843620.1">
    <property type="nucleotide sequence ID" value="NZ_WBZJ01000001.1"/>
</dbReference>
<proteinExistence type="predicted"/>
<keyword evidence="3" id="KW-1185">Reference proteome</keyword>
<gene>
    <name evidence="2" type="ORF">F8377_00520</name>
</gene>
<accession>A0ABQ6VEF3</accession>
<sequence length="290" mass="32829">MADHAHNLRARSWTSDGPIGIPTRGTTGFNRLRKSDRWIASHPLLRRQFQRAIIHEQRSPVAVDVGYGASHTTTCEWARFLRTVHPSQHHPVQVTGLEIEPSRVLPPRDGVTFALGGFELAGMRADLIRAFNVLRQYDVDQVYAAWDTMRSRLRPGGLIIEGTCDEIGRRSCWVLLDQDGPLTLTMAWDPFDVHTPSDIAERLPKALIHNNTPGHRIHDILTAMDDAWERAAPLAVFGPRTRWRQALDTFLSESGDEGGLRTLQARRRIQDNTITLPWNMVADRDSYGEH</sequence>
<evidence type="ECO:0000313" key="2">
    <source>
        <dbReference type="EMBL" id="KAB3522703.1"/>
    </source>
</evidence>
<feature type="compositionally biased region" description="Low complexity" evidence="1">
    <location>
        <begin position="17"/>
        <end position="26"/>
    </location>
</feature>
<dbReference type="GO" id="GO:0032259">
    <property type="term" value="P:methylation"/>
    <property type="evidence" value="ECO:0007669"/>
    <property type="project" value="UniProtKB-KW"/>
</dbReference>
<evidence type="ECO:0000313" key="3">
    <source>
        <dbReference type="Proteomes" id="UP000436181"/>
    </source>
</evidence>
<dbReference type="SUPFAM" id="SSF53335">
    <property type="entry name" value="S-adenosyl-L-methionine-dependent methyltransferases"/>
    <property type="match status" value="1"/>
</dbReference>
<dbReference type="Proteomes" id="UP000436181">
    <property type="component" value="Unassembled WGS sequence"/>
</dbReference>
<organism evidence="2 3">
    <name type="scientific">Corynebacterium zhongnanshanii</name>
    <dbReference type="NCBI Taxonomy" id="2768834"/>
    <lineage>
        <taxon>Bacteria</taxon>
        <taxon>Bacillati</taxon>
        <taxon>Actinomycetota</taxon>
        <taxon>Actinomycetes</taxon>
        <taxon>Mycobacteriales</taxon>
        <taxon>Corynebacteriaceae</taxon>
        <taxon>Corynebacterium</taxon>
    </lineage>
</organism>
<protein>
    <submittedName>
        <fullName evidence="2">Class I SAM-dependent methyltransferase</fullName>
    </submittedName>
</protein>
<feature type="region of interest" description="Disordered" evidence="1">
    <location>
        <begin position="1"/>
        <end position="26"/>
    </location>
</feature>
<comment type="caution">
    <text evidence="2">The sequence shown here is derived from an EMBL/GenBank/DDBJ whole genome shotgun (WGS) entry which is preliminary data.</text>
</comment>
<keyword evidence="2" id="KW-0489">Methyltransferase</keyword>
<dbReference type="EMBL" id="WBZJ01000001">
    <property type="protein sequence ID" value="KAB3522703.1"/>
    <property type="molecule type" value="Genomic_DNA"/>
</dbReference>
<keyword evidence="2" id="KW-0808">Transferase</keyword>